<name>A0A542XT23_SALAC</name>
<feature type="transmembrane region" description="Helical" evidence="7">
    <location>
        <begin position="351"/>
        <end position="373"/>
    </location>
</feature>
<proteinExistence type="predicted"/>
<feature type="transmembrane region" description="Helical" evidence="7">
    <location>
        <begin position="90"/>
        <end position="114"/>
    </location>
</feature>
<keyword evidence="11" id="KW-1185">Reference proteome</keyword>
<feature type="transmembrane region" description="Helical" evidence="7">
    <location>
        <begin position="274"/>
        <end position="294"/>
    </location>
</feature>
<organism evidence="9 10">
    <name type="scientific">Salinispora arenicola</name>
    <dbReference type="NCBI Taxonomy" id="168697"/>
    <lineage>
        <taxon>Bacteria</taxon>
        <taxon>Bacillati</taxon>
        <taxon>Actinomycetota</taxon>
        <taxon>Actinomycetes</taxon>
        <taxon>Micromonosporales</taxon>
        <taxon>Micromonosporaceae</taxon>
        <taxon>Salinispora</taxon>
    </lineage>
</organism>
<dbReference type="Proteomes" id="UP000315983">
    <property type="component" value="Unassembled WGS sequence"/>
</dbReference>
<evidence type="ECO:0000256" key="6">
    <source>
        <dbReference type="SAM" id="MobiDB-lite"/>
    </source>
</evidence>
<dbReference type="PANTHER" id="PTHR42770:SF13">
    <property type="entry name" value="L-METHIONINE_BRANCHED-CHAIN AMINO ACID EXPORTER YJEH"/>
    <property type="match status" value="1"/>
</dbReference>
<evidence type="ECO:0000256" key="7">
    <source>
        <dbReference type="SAM" id="Phobius"/>
    </source>
</evidence>
<keyword evidence="2" id="KW-1003">Cell membrane</keyword>
<dbReference type="PIRSF" id="PIRSF006060">
    <property type="entry name" value="AA_transporter"/>
    <property type="match status" value="1"/>
</dbReference>
<reference evidence="8 11" key="2">
    <citation type="submission" date="2021-03" db="EMBL/GenBank/DDBJ databases">
        <title>Whole genome shotgun sequence of Salinispora arenicola NBRC 105043.</title>
        <authorList>
            <person name="Komaki H."/>
            <person name="Tamura T."/>
        </authorList>
    </citation>
    <scope>NUCLEOTIDE SEQUENCE [LARGE SCALE GENOMIC DNA]</scope>
    <source>
        <strain evidence="8 11">NBRC 105043</strain>
    </source>
</reference>
<feature type="transmembrane region" description="Helical" evidence="7">
    <location>
        <begin position="191"/>
        <end position="214"/>
    </location>
</feature>
<dbReference type="PANTHER" id="PTHR42770">
    <property type="entry name" value="AMINO ACID TRANSPORTER-RELATED"/>
    <property type="match status" value="1"/>
</dbReference>
<dbReference type="EMBL" id="VFOL01000001">
    <property type="protein sequence ID" value="TQL38964.1"/>
    <property type="molecule type" value="Genomic_DNA"/>
</dbReference>
<dbReference type="GeneID" id="93773338"/>
<dbReference type="GO" id="GO:0005886">
    <property type="term" value="C:plasma membrane"/>
    <property type="evidence" value="ECO:0007669"/>
    <property type="project" value="UniProtKB-SubCell"/>
</dbReference>
<dbReference type="InterPro" id="IPR002293">
    <property type="entry name" value="AA/rel_permease1"/>
</dbReference>
<feature type="transmembrane region" description="Helical" evidence="7">
    <location>
        <begin position="226"/>
        <end position="254"/>
    </location>
</feature>
<keyword evidence="4 7" id="KW-1133">Transmembrane helix</keyword>
<dbReference type="Gene3D" id="1.20.1740.10">
    <property type="entry name" value="Amino acid/polyamine transporter I"/>
    <property type="match status" value="1"/>
</dbReference>
<feature type="transmembrane region" description="Helical" evidence="7">
    <location>
        <begin position="380"/>
        <end position="403"/>
    </location>
</feature>
<keyword evidence="5 7" id="KW-0472">Membrane</keyword>
<evidence type="ECO:0000256" key="1">
    <source>
        <dbReference type="ARBA" id="ARBA00004651"/>
    </source>
</evidence>
<feature type="transmembrane region" description="Helical" evidence="7">
    <location>
        <begin position="326"/>
        <end position="345"/>
    </location>
</feature>
<evidence type="ECO:0000313" key="8">
    <source>
        <dbReference type="EMBL" id="GIM86777.1"/>
    </source>
</evidence>
<feature type="compositionally biased region" description="Low complexity" evidence="6">
    <location>
        <begin position="443"/>
        <end position="454"/>
    </location>
</feature>
<keyword evidence="3 7" id="KW-0812">Transmembrane</keyword>
<dbReference type="Pfam" id="PF13520">
    <property type="entry name" value="AA_permease_2"/>
    <property type="match status" value="1"/>
</dbReference>
<dbReference type="AlphaFoldDB" id="A0A542XT23"/>
<comment type="subcellular location">
    <subcellularLocation>
        <location evidence="1">Cell membrane</location>
        <topology evidence="1">Multi-pass membrane protein</topology>
    </subcellularLocation>
</comment>
<reference evidence="9 10" key="1">
    <citation type="submission" date="2019-06" db="EMBL/GenBank/DDBJ databases">
        <title>Sequencing the genomes of 1000 actinobacteria strains.</title>
        <authorList>
            <person name="Klenk H.-P."/>
        </authorList>
    </citation>
    <scope>NUCLEOTIDE SEQUENCE [LARGE SCALE GENOMIC DNA]</scope>
    <source>
        <strain evidence="9 10">DSM 44819</strain>
    </source>
</reference>
<evidence type="ECO:0000256" key="5">
    <source>
        <dbReference type="ARBA" id="ARBA00023136"/>
    </source>
</evidence>
<accession>A0A542XT23</accession>
<evidence type="ECO:0000313" key="11">
    <source>
        <dbReference type="Proteomes" id="UP000677457"/>
    </source>
</evidence>
<feature type="region of interest" description="Disordered" evidence="6">
    <location>
        <begin position="424"/>
        <end position="461"/>
    </location>
</feature>
<gene>
    <name evidence="9" type="ORF">FB564_4184</name>
    <name evidence="8" type="ORF">Sar04_35130</name>
</gene>
<feature type="transmembrane region" description="Helical" evidence="7">
    <location>
        <begin position="153"/>
        <end position="171"/>
    </location>
</feature>
<feature type="transmembrane region" description="Helical" evidence="7">
    <location>
        <begin position="21"/>
        <end position="40"/>
    </location>
</feature>
<evidence type="ECO:0000256" key="3">
    <source>
        <dbReference type="ARBA" id="ARBA00022692"/>
    </source>
</evidence>
<evidence type="ECO:0000313" key="10">
    <source>
        <dbReference type="Proteomes" id="UP000315983"/>
    </source>
</evidence>
<dbReference type="Proteomes" id="UP000677457">
    <property type="component" value="Unassembled WGS sequence"/>
</dbReference>
<dbReference type="InterPro" id="IPR050367">
    <property type="entry name" value="APC_superfamily"/>
</dbReference>
<feature type="transmembrane region" description="Helical" evidence="7">
    <location>
        <begin position="46"/>
        <end position="69"/>
    </location>
</feature>
<dbReference type="EMBL" id="BOQM01000028">
    <property type="protein sequence ID" value="GIM86777.1"/>
    <property type="molecule type" value="Genomic_DNA"/>
</dbReference>
<evidence type="ECO:0000313" key="9">
    <source>
        <dbReference type="EMBL" id="TQL38964.1"/>
    </source>
</evidence>
<protein>
    <submittedName>
        <fullName evidence="9">Amino acid exporter (AAE family)</fullName>
    </submittedName>
    <submittedName>
        <fullName evidence="8">Amino acid permease</fullName>
    </submittedName>
</protein>
<dbReference type="RefSeq" id="WP_142116603.1">
    <property type="nucleotide sequence ID" value="NZ_BOQM01000028.1"/>
</dbReference>
<comment type="caution">
    <text evidence="9">The sequence shown here is derived from an EMBL/GenBank/DDBJ whole genome shotgun (WGS) entry which is preliminary data.</text>
</comment>
<evidence type="ECO:0000256" key="4">
    <source>
        <dbReference type="ARBA" id="ARBA00022989"/>
    </source>
</evidence>
<sequence length="461" mass="46382">MADTPSVPAVGGRLTVAQGTALYVGAVLGTGVIALPALAAEAAGPASLLAWLLLVVVSAPLAATFAALGSRYPDAGGVSTYSRMAFGPRAAAVVGWCFYFAVPPGAAAAALFGGAYVEAAVGGGDLTVAVTAVLLMVVVTATNFFGVQLAGRVQLALAGVLVTFLLVSVVLSLPHASAGNFEPFAPHGWTAIGPAAALLVWSFVGWEAITHLTAEFRRPARDLPRATAAAVIVVGALYLAVAFAIIAVLGSSAATADAPLGELFAVALGGDARWLAAAAALLLTFGAMNAYYAGAAKLGAALGRDGALPVWLTRGTVAGEVPRRSLAINAALSFLALFAVLAAGVGPRPLVLLTTGSFVTVYAVGVAAALRLLPSRSKTWWAAAVTVGAVLFLLIMTGVYLVWPLVVTGAALLYLRLRTDRNGGGRQRPPGAVPGQVAETGDTATEAPEVATTPDGEHSGR</sequence>
<feature type="transmembrane region" description="Helical" evidence="7">
    <location>
        <begin position="126"/>
        <end position="146"/>
    </location>
</feature>
<evidence type="ECO:0000256" key="2">
    <source>
        <dbReference type="ARBA" id="ARBA00022475"/>
    </source>
</evidence>
<dbReference type="GO" id="GO:0022857">
    <property type="term" value="F:transmembrane transporter activity"/>
    <property type="evidence" value="ECO:0007669"/>
    <property type="project" value="InterPro"/>
</dbReference>